<proteinExistence type="predicted"/>
<evidence type="ECO:0000313" key="2">
    <source>
        <dbReference type="Proteomes" id="UP000799767"/>
    </source>
</evidence>
<accession>A0A6A6PU99</accession>
<sequence>MNTIQIVQLSAGQKLDAVVSALRKVNTLRRLVLGSTIQDPNLLQITAGLGGSQEETIISALPEICHNPRQIIRATYNMPIIHGDGPVTAPLVEHVQGYFPASKVTPEFQQQIESDMQTFHQNYVQHQAGFRAMAWGWTLDEVDHEDIKGEKAKCLLVLVGWDTMADFQRSFDSDACKDALKILLAWNTPFNMWHVEQKFRQLD</sequence>
<dbReference type="Proteomes" id="UP000799767">
    <property type="component" value="Unassembled WGS sequence"/>
</dbReference>
<dbReference type="EMBL" id="MU001635">
    <property type="protein sequence ID" value="KAF2483261.1"/>
    <property type="molecule type" value="Genomic_DNA"/>
</dbReference>
<dbReference type="OrthoDB" id="3830579at2759"/>
<gene>
    <name evidence="1" type="ORF">BDY17DRAFT_324013</name>
</gene>
<dbReference type="AlphaFoldDB" id="A0A6A6PU99"/>
<reference evidence="1" key="1">
    <citation type="journal article" date="2020" name="Stud. Mycol.">
        <title>101 Dothideomycetes genomes: a test case for predicting lifestyles and emergence of pathogens.</title>
        <authorList>
            <person name="Haridas S."/>
            <person name="Albert R."/>
            <person name="Binder M."/>
            <person name="Bloem J."/>
            <person name="Labutti K."/>
            <person name="Salamov A."/>
            <person name="Andreopoulos B."/>
            <person name="Baker S."/>
            <person name="Barry K."/>
            <person name="Bills G."/>
            <person name="Bluhm B."/>
            <person name="Cannon C."/>
            <person name="Castanera R."/>
            <person name="Culley D."/>
            <person name="Daum C."/>
            <person name="Ezra D."/>
            <person name="Gonzalez J."/>
            <person name="Henrissat B."/>
            <person name="Kuo A."/>
            <person name="Liang C."/>
            <person name="Lipzen A."/>
            <person name="Lutzoni F."/>
            <person name="Magnuson J."/>
            <person name="Mondo S."/>
            <person name="Nolan M."/>
            <person name="Ohm R."/>
            <person name="Pangilinan J."/>
            <person name="Park H.-J."/>
            <person name="Ramirez L."/>
            <person name="Alfaro M."/>
            <person name="Sun H."/>
            <person name="Tritt A."/>
            <person name="Yoshinaga Y."/>
            <person name="Zwiers L.-H."/>
            <person name="Turgeon B."/>
            <person name="Goodwin S."/>
            <person name="Spatafora J."/>
            <person name="Crous P."/>
            <person name="Grigoriev I."/>
        </authorList>
    </citation>
    <scope>NUCLEOTIDE SEQUENCE</scope>
    <source>
        <strain evidence="1">CBS 113389</strain>
    </source>
</reference>
<protein>
    <recommendedName>
        <fullName evidence="3">EthD domain-containing protein</fullName>
    </recommendedName>
</protein>
<dbReference type="RefSeq" id="XP_033589831.1">
    <property type="nucleotide sequence ID" value="XM_033737116.1"/>
</dbReference>
<evidence type="ECO:0008006" key="3">
    <source>
        <dbReference type="Google" id="ProtNLM"/>
    </source>
</evidence>
<evidence type="ECO:0000313" key="1">
    <source>
        <dbReference type="EMBL" id="KAF2483261.1"/>
    </source>
</evidence>
<dbReference type="GeneID" id="54478118"/>
<name>A0A6A6PU99_9PEZI</name>
<organism evidence="1 2">
    <name type="scientific">Neohortaea acidophila</name>
    <dbReference type="NCBI Taxonomy" id="245834"/>
    <lineage>
        <taxon>Eukaryota</taxon>
        <taxon>Fungi</taxon>
        <taxon>Dikarya</taxon>
        <taxon>Ascomycota</taxon>
        <taxon>Pezizomycotina</taxon>
        <taxon>Dothideomycetes</taxon>
        <taxon>Dothideomycetidae</taxon>
        <taxon>Mycosphaerellales</taxon>
        <taxon>Teratosphaeriaceae</taxon>
        <taxon>Neohortaea</taxon>
    </lineage>
</organism>
<keyword evidence="2" id="KW-1185">Reference proteome</keyword>